<dbReference type="InterPro" id="IPR000836">
    <property type="entry name" value="PRTase_dom"/>
</dbReference>
<comment type="caution">
    <text evidence="2">The sequence shown here is derived from an EMBL/GenBank/DDBJ whole genome shotgun (WGS) entry which is preliminary data.</text>
</comment>
<dbReference type="EMBL" id="CAJQUM010000001">
    <property type="protein sequence ID" value="CAG4884433.1"/>
    <property type="molecule type" value="Genomic_DNA"/>
</dbReference>
<evidence type="ECO:0000313" key="2">
    <source>
        <dbReference type="EMBL" id="CAG4884433.1"/>
    </source>
</evidence>
<organism evidence="2 3">
    <name type="scientific">Georgfuchsia toluolica</name>
    <dbReference type="NCBI Taxonomy" id="424218"/>
    <lineage>
        <taxon>Bacteria</taxon>
        <taxon>Pseudomonadati</taxon>
        <taxon>Pseudomonadota</taxon>
        <taxon>Betaproteobacteria</taxon>
        <taxon>Nitrosomonadales</taxon>
        <taxon>Sterolibacteriaceae</taxon>
        <taxon>Georgfuchsia</taxon>
    </lineage>
</organism>
<dbReference type="SUPFAM" id="SSF53271">
    <property type="entry name" value="PRTase-like"/>
    <property type="match status" value="1"/>
</dbReference>
<sequence>MTKLFSRSDPGGDGAGNIVVIFDKFQGAKNEHTEKIIGKSFVSCTQVKQEMKMIFDDRAAAARLLARALDSYLGRNPLILAIPRGAVPMGEILAKQLQGELDVVLVRKLRAPGNPEFAIGAVAESGWREVEDYAASTGADEGYLRREIETQRANIRERREMLKDVAPSLDPAGRIAIVVDDGLATGATMVTALQAVRDRKPARLVCAVPVASGEALARVTALADEVVCLHRPLAFYAVGQFYASFKQVEDAEVIECLRRARMAPG</sequence>
<dbReference type="Gene3D" id="3.40.50.2020">
    <property type="match status" value="1"/>
</dbReference>
<evidence type="ECO:0000313" key="3">
    <source>
        <dbReference type="Proteomes" id="UP000742786"/>
    </source>
</evidence>
<name>A0A916J5L8_9PROT</name>
<dbReference type="AlphaFoldDB" id="A0A916J5L8"/>
<dbReference type="CDD" id="cd06223">
    <property type="entry name" value="PRTases_typeI"/>
    <property type="match status" value="1"/>
</dbReference>
<gene>
    <name evidence="2" type="ORF">GTOL_12316</name>
</gene>
<dbReference type="Gene3D" id="3.30.1310.20">
    <property type="entry name" value="PRTase-like"/>
    <property type="match status" value="1"/>
</dbReference>
<proteinExistence type="predicted"/>
<reference evidence="2" key="1">
    <citation type="submission" date="2021-04" db="EMBL/GenBank/DDBJ databases">
        <authorList>
            <person name="Hornung B."/>
        </authorList>
    </citation>
    <scope>NUCLEOTIDE SEQUENCE</scope>
    <source>
        <strain evidence="2">G5G6</strain>
    </source>
</reference>
<keyword evidence="3" id="KW-1185">Reference proteome</keyword>
<feature type="domain" description="Phosphoribosyltransferase" evidence="1">
    <location>
        <begin position="59"/>
        <end position="238"/>
    </location>
</feature>
<protein>
    <recommendedName>
        <fullName evidence="1">Phosphoribosyltransferase domain-containing protein</fullName>
    </recommendedName>
</protein>
<dbReference type="InterPro" id="IPR029057">
    <property type="entry name" value="PRTase-like"/>
</dbReference>
<accession>A0A916J5L8</accession>
<dbReference type="Proteomes" id="UP000742786">
    <property type="component" value="Unassembled WGS sequence"/>
</dbReference>
<dbReference type="Pfam" id="PF00156">
    <property type="entry name" value="Pribosyltran"/>
    <property type="match status" value="1"/>
</dbReference>
<evidence type="ECO:0000259" key="1">
    <source>
        <dbReference type="Pfam" id="PF00156"/>
    </source>
</evidence>